<keyword evidence="4" id="KW-1185">Reference proteome</keyword>
<protein>
    <submittedName>
        <fullName evidence="3">Dipicolinate synthase subunit A</fullName>
    </submittedName>
</protein>
<dbReference type="InterPro" id="IPR036291">
    <property type="entry name" value="NAD(P)-bd_dom_sf"/>
</dbReference>
<evidence type="ECO:0000259" key="1">
    <source>
        <dbReference type="SMART" id="SM00997"/>
    </source>
</evidence>
<dbReference type="EMBL" id="FNOJ01000004">
    <property type="protein sequence ID" value="SDW31866.1"/>
    <property type="molecule type" value="Genomic_DNA"/>
</dbReference>
<dbReference type="STRING" id="89784.SAMN04489725_104101"/>
<dbReference type="Pfam" id="PF16924">
    <property type="entry name" value="DpaA_N"/>
    <property type="match status" value="1"/>
</dbReference>
<gene>
    <name evidence="2" type="primary">dapA_1</name>
    <name evidence="2" type="ORF">Heshes_00980</name>
    <name evidence="3" type="ORF">SAMN04489725_104101</name>
</gene>
<dbReference type="Pfam" id="PF02826">
    <property type="entry name" value="2-Hacid_dh_C"/>
    <property type="match status" value="1"/>
</dbReference>
<dbReference type="InterPro" id="IPR015878">
    <property type="entry name" value="Ado_hCys_hydrolase_NAD-bd"/>
</dbReference>
<organism evidence="3 4">
    <name type="scientific">Alicyclobacillus hesperidum</name>
    <dbReference type="NCBI Taxonomy" id="89784"/>
    <lineage>
        <taxon>Bacteria</taxon>
        <taxon>Bacillati</taxon>
        <taxon>Bacillota</taxon>
        <taxon>Bacilli</taxon>
        <taxon>Bacillales</taxon>
        <taxon>Alicyclobacillaceae</taxon>
        <taxon>Alicyclobacillus</taxon>
    </lineage>
</organism>
<sequence length="303" mass="32985">MLTGKHLVFVGGDARQLEVIAQVTDNDASATLIGFPDLQRTFADTTVSELSENIFANADALVLPVAGMENDGRVDTKFAPEPVMLTEAHFQAMRPGTYVFTGIARRVLGEWCERYSLQLVKLMELDEVAILNSIPTAEGAIAIAMQETDITLHGAKTVVLGFGRCGQTLAHKLHAMGAIVHVCAQHQHELARIHERSLIPVPIKHIDHAVHDADIVFNTIPAMVLPAAVLKYMRRDAVIIDIASKPGGTDFRYAERRGIKALLAPSLPGLVAPKTAGRIIAASISRILADSDDLDYEEEELWT</sequence>
<dbReference type="Gene3D" id="3.40.50.720">
    <property type="entry name" value="NAD(P)-binding Rossmann-like Domain"/>
    <property type="match status" value="2"/>
</dbReference>
<dbReference type="SUPFAM" id="SSF51735">
    <property type="entry name" value="NAD(P)-binding Rossmann-fold domains"/>
    <property type="match status" value="1"/>
</dbReference>
<dbReference type="GO" id="GO:0051287">
    <property type="term" value="F:NAD binding"/>
    <property type="evidence" value="ECO:0007669"/>
    <property type="project" value="InterPro"/>
</dbReference>
<name>A0A1H2SJQ4_9BACL</name>
<dbReference type="InterPro" id="IPR006140">
    <property type="entry name" value="D-isomer_DH_NAD-bd"/>
</dbReference>
<accession>A0A1H2SJQ4</accession>
<evidence type="ECO:0000313" key="3">
    <source>
        <dbReference type="EMBL" id="SDW31866.1"/>
    </source>
</evidence>
<dbReference type="AlphaFoldDB" id="A0A1H2SJQ4"/>
<dbReference type="InterPro" id="IPR031629">
    <property type="entry name" value="DpaA_N"/>
</dbReference>
<dbReference type="InterPro" id="IPR014215">
    <property type="entry name" value="Dipicolinic_acid_synth_A"/>
</dbReference>
<proteinExistence type="predicted"/>
<dbReference type="Proteomes" id="UP001157137">
    <property type="component" value="Unassembled WGS sequence"/>
</dbReference>
<reference evidence="2" key="3">
    <citation type="submission" date="2023-02" db="EMBL/GenBank/DDBJ databases">
        <title>Proposal of a novel subspecies: Alicyclobacillus hesperidum subspecies aegle.</title>
        <authorList>
            <person name="Goto K."/>
            <person name="Fujii T."/>
            <person name="Yasui K."/>
            <person name="Mochida K."/>
            <person name="Kato-Tanaka Y."/>
            <person name="Morohoshi S."/>
            <person name="An S.Y."/>
            <person name="Kasai H."/>
            <person name="Yokota A."/>
        </authorList>
    </citation>
    <scope>NUCLEOTIDE SEQUENCE</scope>
    <source>
        <strain evidence="2">DSM 12766</strain>
    </source>
</reference>
<dbReference type="EMBL" id="BSRA01000001">
    <property type="protein sequence ID" value="GLV12414.1"/>
    <property type="molecule type" value="Genomic_DNA"/>
</dbReference>
<reference evidence="3" key="2">
    <citation type="submission" date="2016-10" db="EMBL/GenBank/DDBJ databases">
        <authorList>
            <person name="de Groot N.N."/>
        </authorList>
    </citation>
    <scope>NUCLEOTIDE SEQUENCE [LARGE SCALE GENOMIC DNA]</scope>
    <source>
        <strain evidence="3">DSM 12489</strain>
    </source>
</reference>
<dbReference type="RefSeq" id="WP_006446998.1">
    <property type="nucleotide sequence ID" value="NZ_BSRA01000001.1"/>
</dbReference>
<evidence type="ECO:0000313" key="4">
    <source>
        <dbReference type="Proteomes" id="UP000182589"/>
    </source>
</evidence>
<evidence type="ECO:0000313" key="2">
    <source>
        <dbReference type="EMBL" id="GLV12414.1"/>
    </source>
</evidence>
<dbReference type="SMART" id="SM00997">
    <property type="entry name" value="AdoHcyase_NAD"/>
    <property type="match status" value="1"/>
</dbReference>
<dbReference type="Proteomes" id="UP000182589">
    <property type="component" value="Unassembled WGS sequence"/>
</dbReference>
<dbReference type="NCBIfam" id="NF006162">
    <property type="entry name" value="PRK08306.1"/>
    <property type="match status" value="1"/>
</dbReference>
<dbReference type="NCBIfam" id="TIGR02853">
    <property type="entry name" value="spore_dpaA"/>
    <property type="match status" value="1"/>
</dbReference>
<reference evidence="4" key="1">
    <citation type="submission" date="2016-10" db="EMBL/GenBank/DDBJ databases">
        <authorList>
            <person name="Varghese N."/>
        </authorList>
    </citation>
    <scope>NUCLEOTIDE SEQUENCE [LARGE SCALE GENOMIC DNA]</scope>
    <source>
        <strain evidence="4">DSM 12489</strain>
    </source>
</reference>
<feature type="domain" description="S-adenosyl-L-homocysteine hydrolase NAD binding" evidence="1">
    <location>
        <begin position="132"/>
        <end position="275"/>
    </location>
</feature>